<dbReference type="EMBL" id="JAVHNQ010000002">
    <property type="protein sequence ID" value="KAK6354600.1"/>
    <property type="molecule type" value="Genomic_DNA"/>
</dbReference>
<evidence type="ECO:0000313" key="1">
    <source>
        <dbReference type="EMBL" id="KAK6354600.1"/>
    </source>
</evidence>
<organism evidence="1 2">
    <name type="scientific">Orbilia brochopaga</name>
    <dbReference type="NCBI Taxonomy" id="3140254"/>
    <lineage>
        <taxon>Eukaryota</taxon>
        <taxon>Fungi</taxon>
        <taxon>Dikarya</taxon>
        <taxon>Ascomycota</taxon>
        <taxon>Pezizomycotina</taxon>
        <taxon>Orbiliomycetes</taxon>
        <taxon>Orbiliales</taxon>
        <taxon>Orbiliaceae</taxon>
        <taxon>Orbilia</taxon>
    </lineage>
</organism>
<protein>
    <submittedName>
        <fullName evidence="1">Uncharacterized protein</fullName>
    </submittedName>
</protein>
<proteinExistence type="predicted"/>
<dbReference type="Proteomes" id="UP001375240">
    <property type="component" value="Unassembled WGS sequence"/>
</dbReference>
<comment type="caution">
    <text evidence="1">The sequence shown here is derived from an EMBL/GenBank/DDBJ whole genome shotgun (WGS) entry which is preliminary data.</text>
</comment>
<dbReference type="AlphaFoldDB" id="A0AAV9V4W3"/>
<gene>
    <name evidence="1" type="ORF">TWF696_003742</name>
</gene>
<reference evidence="1 2" key="1">
    <citation type="submission" date="2019-10" db="EMBL/GenBank/DDBJ databases">
        <authorList>
            <person name="Palmer J.M."/>
        </authorList>
    </citation>
    <scope>NUCLEOTIDE SEQUENCE [LARGE SCALE GENOMIC DNA]</scope>
    <source>
        <strain evidence="1 2">TWF696</strain>
    </source>
</reference>
<keyword evidence="2" id="KW-1185">Reference proteome</keyword>
<sequence length="98" mass="11695">MPCKAHAWPLRDTRTAMDFLDKDLHSDVKPFPKVDTGLRWSRRIESNRKLEIRRYRIKVWNYPLAQGTPIIKKIREKEEEVKKVGMESEEEADVETEK</sequence>
<accession>A0AAV9V4W3</accession>
<evidence type="ECO:0000313" key="2">
    <source>
        <dbReference type="Proteomes" id="UP001375240"/>
    </source>
</evidence>
<name>A0AAV9V4W3_9PEZI</name>